<protein>
    <submittedName>
        <fullName evidence="6">Protein CDV3 homolog</fullName>
    </submittedName>
</protein>
<organism evidence="4 6">
    <name type="scientific">Dracunculus medinensis</name>
    <name type="common">Guinea worm</name>
    <dbReference type="NCBI Taxonomy" id="318479"/>
    <lineage>
        <taxon>Eukaryota</taxon>
        <taxon>Metazoa</taxon>
        <taxon>Ecdysozoa</taxon>
        <taxon>Nematoda</taxon>
        <taxon>Chromadorea</taxon>
        <taxon>Rhabditida</taxon>
        <taxon>Spirurina</taxon>
        <taxon>Dracunculoidea</taxon>
        <taxon>Dracunculidae</taxon>
        <taxon>Dracunculus</taxon>
    </lineage>
</organism>
<sequence>MADDLTQFLAKKAAKSREKKKKLKVEDVGNVLDRKAKKQEENDRTNEEEERRIQNDEAFFEKRLEDSEWLDFRDTNKEISLEELGIRDMNLTEQVEEALEEEKTIAAEAPKTWNTSMEPKESNEIPLILPQKPAIYRPKHIQLATANRTGPVININDQEMFPTFEAAEKMEKLRKDDDKKKKNDGFTMVTSDRERDSNPISKSRNNITNNGGRRVGNRIEGSEAILSAVRQVTSTGNPHPVPQQSQAPKNPKAYVPPSLRRAEAMQKTQ</sequence>
<dbReference type="GO" id="GO:0005737">
    <property type="term" value="C:cytoplasm"/>
    <property type="evidence" value="ECO:0007669"/>
    <property type="project" value="TreeGrafter"/>
</dbReference>
<evidence type="ECO:0000313" key="3">
    <source>
        <dbReference type="EMBL" id="VDN57997.1"/>
    </source>
</evidence>
<dbReference type="AlphaFoldDB" id="A0A0N4UA18"/>
<keyword evidence="5" id="KW-1185">Reference proteome</keyword>
<name>A0A0N4UA18_DRAME</name>
<gene>
    <name evidence="3" type="ORF">DME_LOCUS7970</name>
</gene>
<dbReference type="WBParaSite" id="DME_0000396501-mRNA-1">
    <property type="protein sequence ID" value="DME_0000396501-mRNA-1"/>
    <property type="gene ID" value="DME_0000396501"/>
</dbReference>
<evidence type="ECO:0000256" key="2">
    <source>
        <dbReference type="SAM" id="MobiDB-lite"/>
    </source>
</evidence>
<reference evidence="3 5" key="2">
    <citation type="submission" date="2018-11" db="EMBL/GenBank/DDBJ databases">
        <authorList>
            <consortium name="Pathogen Informatics"/>
        </authorList>
    </citation>
    <scope>NUCLEOTIDE SEQUENCE [LARGE SCALE GENOMIC DNA]</scope>
</reference>
<dbReference type="InterPro" id="IPR026806">
    <property type="entry name" value="CDV3"/>
</dbReference>
<accession>A0A0N4UA18</accession>
<feature type="compositionally biased region" description="Basic and acidic residues" evidence="2">
    <location>
        <begin position="172"/>
        <end position="184"/>
    </location>
</feature>
<reference evidence="6" key="1">
    <citation type="submission" date="2017-02" db="UniProtKB">
        <authorList>
            <consortium name="WormBaseParasite"/>
        </authorList>
    </citation>
    <scope>IDENTIFICATION</scope>
</reference>
<dbReference type="OrthoDB" id="5848645at2759"/>
<dbReference type="EMBL" id="UYYG01001164">
    <property type="protein sequence ID" value="VDN57997.1"/>
    <property type="molecule type" value="Genomic_DNA"/>
</dbReference>
<feature type="compositionally biased region" description="Basic and acidic residues" evidence="2">
    <location>
        <begin position="260"/>
        <end position="269"/>
    </location>
</feature>
<dbReference type="Proteomes" id="UP000038040">
    <property type="component" value="Unplaced"/>
</dbReference>
<feature type="compositionally biased region" description="Polar residues" evidence="2">
    <location>
        <begin position="198"/>
        <end position="211"/>
    </location>
</feature>
<dbReference type="PANTHER" id="PTHR16284">
    <property type="entry name" value="PROTEIN CDV3 HOMOLOG"/>
    <property type="match status" value="1"/>
</dbReference>
<evidence type="ECO:0000313" key="6">
    <source>
        <dbReference type="WBParaSite" id="DME_0000396501-mRNA-1"/>
    </source>
</evidence>
<evidence type="ECO:0000313" key="4">
    <source>
        <dbReference type="Proteomes" id="UP000038040"/>
    </source>
</evidence>
<dbReference type="STRING" id="318479.A0A0N4UA18"/>
<comment type="similarity">
    <text evidence="1">Belongs to the CDV3 family.</text>
</comment>
<feature type="region of interest" description="Disordered" evidence="2">
    <location>
        <begin position="104"/>
        <end position="125"/>
    </location>
</feature>
<feature type="compositionally biased region" description="Polar residues" evidence="2">
    <location>
        <begin position="230"/>
        <end position="248"/>
    </location>
</feature>
<evidence type="ECO:0000256" key="1">
    <source>
        <dbReference type="ARBA" id="ARBA00006062"/>
    </source>
</evidence>
<dbReference type="PANTHER" id="PTHR16284:SF13">
    <property type="entry name" value="PROTEIN CDV3 HOMOLOG"/>
    <property type="match status" value="1"/>
</dbReference>
<dbReference type="Proteomes" id="UP000274756">
    <property type="component" value="Unassembled WGS sequence"/>
</dbReference>
<evidence type="ECO:0000313" key="5">
    <source>
        <dbReference type="Proteomes" id="UP000274756"/>
    </source>
</evidence>
<proteinExistence type="inferred from homology"/>
<feature type="region of interest" description="Disordered" evidence="2">
    <location>
        <begin position="172"/>
        <end position="269"/>
    </location>
</feature>
<feature type="region of interest" description="Disordered" evidence="2">
    <location>
        <begin position="30"/>
        <end position="52"/>
    </location>
</feature>